<dbReference type="EMBL" id="JBBWWR010000007">
    <property type="protein sequence ID" value="KAK8964340.1"/>
    <property type="molecule type" value="Genomic_DNA"/>
</dbReference>
<feature type="region of interest" description="Disordered" evidence="1">
    <location>
        <begin position="184"/>
        <end position="206"/>
    </location>
</feature>
<dbReference type="Proteomes" id="UP001412067">
    <property type="component" value="Unassembled WGS sequence"/>
</dbReference>
<evidence type="ECO:0000313" key="2">
    <source>
        <dbReference type="EMBL" id="KAK8964340.1"/>
    </source>
</evidence>
<name>A0ABR2MLE3_9ASPA</name>
<proteinExistence type="predicted"/>
<accession>A0ABR2MLE3</accession>
<evidence type="ECO:0000313" key="3">
    <source>
        <dbReference type="Proteomes" id="UP001412067"/>
    </source>
</evidence>
<gene>
    <name evidence="2" type="ORF">KSP40_PGU003810</name>
</gene>
<organism evidence="2 3">
    <name type="scientific">Platanthera guangdongensis</name>
    <dbReference type="NCBI Taxonomy" id="2320717"/>
    <lineage>
        <taxon>Eukaryota</taxon>
        <taxon>Viridiplantae</taxon>
        <taxon>Streptophyta</taxon>
        <taxon>Embryophyta</taxon>
        <taxon>Tracheophyta</taxon>
        <taxon>Spermatophyta</taxon>
        <taxon>Magnoliopsida</taxon>
        <taxon>Liliopsida</taxon>
        <taxon>Asparagales</taxon>
        <taxon>Orchidaceae</taxon>
        <taxon>Orchidoideae</taxon>
        <taxon>Orchideae</taxon>
        <taxon>Orchidinae</taxon>
        <taxon>Platanthera</taxon>
    </lineage>
</organism>
<keyword evidence="3" id="KW-1185">Reference proteome</keyword>
<evidence type="ECO:0000256" key="1">
    <source>
        <dbReference type="SAM" id="MobiDB-lite"/>
    </source>
</evidence>
<sequence>MVEHAQSHALPELSRRIDVLYISHLPDLPETLDPGFSSFIAASLPAGDLTHGHLVQTTSSPPKHSHPDLCFVFVSAPISRDPPPRLPVSIPTVLGSHLFHRKIPVPADGRSATAPPYHRVGLAPSFNRFPAHPSWASAAVVLAPYKPFPKHFPTEFLGWKVGRGSNGVESARAGVGGGVLHWVPPDKDRSREFSGEERLEDNPGVD</sequence>
<protein>
    <submittedName>
        <fullName evidence="2">Uncharacterized protein</fullName>
    </submittedName>
</protein>
<comment type="caution">
    <text evidence="2">The sequence shown here is derived from an EMBL/GenBank/DDBJ whole genome shotgun (WGS) entry which is preliminary data.</text>
</comment>
<reference evidence="2 3" key="1">
    <citation type="journal article" date="2022" name="Nat. Plants">
        <title>Genomes of leafy and leafless Platanthera orchids illuminate the evolution of mycoheterotrophy.</title>
        <authorList>
            <person name="Li M.H."/>
            <person name="Liu K.W."/>
            <person name="Li Z."/>
            <person name="Lu H.C."/>
            <person name="Ye Q.L."/>
            <person name="Zhang D."/>
            <person name="Wang J.Y."/>
            <person name="Li Y.F."/>
            <person name="Zhong Z.M."/>
            <person name="Liu X."/>
            <person name="Yu X."/>
            <person name="Liu D.K."/>
            <person name="Tu X.D."/>
            <person name="Liu B."/>
            <person name="Hao Y."/>
            <person name="Liao X.Y."/>
            <person name="Jiang Y.T."/>
            <person name="Sun W.H."/>
            <person name="Chen J."/>
            <person name="Chen Y.Q."/>
            <person name="Ai Y."/>
            <person name="Zhai J.W."/>
            <person name="Wu S.S."/>
            <person name="Zhou Z."/>
            <person name="Hsiao Y.Y."/>
            <person name="Wu W.L."/>
            <person name="Chen Y.Y."/>
            <person name="Lin Y.F."/>
            <person name="Hsu J.L."/>
            <person name="Li C.Y."/>
            <person name="Wang Z.W."/>
            <person name="Zhao X."/>
            <person name="Zhong W.Y."/>
            <person name="Ma X.K."/>
            <person name="Ma L."/>
            <person name="Huang J."/>
            <person name="Chen G.Z."/>
            <person name="Huang M.Z."/>
            <person name="Huang L."/>
            <person name="Peng D.H."/>
            <person name="Luo Y.B."/>
            <person name="Zou S.Q."/>
            <person name="Chen S.P."/>
            <person name="Lan S."/>
            <person name="Tsai W.C."/>
            <person name="Van de Peer Y."/>
            <person name="Liu Z.J."/>
        </authorList>
    </citation>
    <scope>NUCLEOTIDE SEQUENCE [LARGE SCALE GENOMIC DNA]</scope>
    <source>
        <strain evidence="2">Lor288</strain>
    </source>
</reference>